<dbReference type="GO" id="GO:0042802">
    <property type="term" value="F:identical protein binding"/>
    <property type="evidence" value="ECO:0007669"/>
    <property type="project" value="UniProtKB-ARBA"/>
</dbReference>
<gene>
    <name evidence="5" type="ORF">CNX65_04255</name>
</gene>
<name>A0A290Z0V2_9PSEU</name>
<dbReference type="InterPro" id="IPR020816">
    <property type="entry name" value="Histone-like_DNA-bd_CS"/>
</dbReference>
<evidence type="ECO:0000256" key="4">
    <source>
        <dbReference type="RuleBase" id="RU003939"/>
    </source>
</evidence>
<sequence length="90" mass="9260">MNKAELVSAIAETADVEKAVATRALDAVLDSITKALAQGDDVVLTGFGSFTVKERAARTGRNPQTGEAIEIAASKAVGFKVGKALKDAVN</sequence>
<dbReference type="GO" id="GO:0003677">
    <property type="term" value="F:DNA binding"/>
    <property type="evidence" value="ECO:0007669"/>
    <property type="project" value="UniProtKB-KW"/>
</dbReference>
<dbReference type="CDD" id="cd13831">
    <property type="entry name" value="HU"/>
    <property type="match status" value="1"/>
</dbReference>
<dbReference type="GO" id="GO:0010467">
    <property type="term" value="P:gene expression"/>
    <property type="evidence" value="ECO:0007669"/>
    <property type="project" value="UniProtKB-ARBA"/>
</dbReference>
<dbReference type="GO" id="GO:0006270">
    <property type="term" value="P:DNA replication initiation"/>
    <property type="evidence" value="ECO:0007669"/>
    <property type="project" value="UniProtKB-ARBA"/>
</dbReference>
<dbReference type="GO" id="GO:0030527">
    <property type="term" value="F:structural constituent of chromatin"/>
    <property type="evidence" value="ECO:0007669"/>
    <property type="project" value="InterPro"/>
</dbReference>
<dbReference type="RefSeq" id="WP_096491593.1">
    <property type="nucleotide sequence ID" value="NZ_CP023445.1"/>
</dbReference>
<keyword evidence="3 5" id="KW-0238">DNA-binding</keyword>
<evidence type="ECO:0000256" key="3">
    <source>
        <dbReference type="ARBA" id="ARBA00023125"/>
    </source>
</evidence>
<evidence type="ECO:0000256" key="2">
    <source>
        <dbReference type="ARBA" id="ARBA00023067"/>
    </source>
</evidence>
<protein>
    <submittedName>
        <fullName evidence="5">DNA-binding protein HU</fullName>
    </submittedName>
</protein>
<dbReference type="PROSITE" id="PS00045">
    <property type="entry name" value="HISTONE_LIKE"/>
    <property type="match status" value="1"/>
</dbReference>
<dbReference type="EMBL" id="CP023445">
    <property type="protein sequence ID" value="ATE52593.1"/>
    <property type="molecule type" value="Genomic_DNA"/>
</dbReference>
<dbReference type="GO" id="GO:0005829">
    <property type="term" value="C:cytosol"/>
    <property type="evidence" value="ECO:0007669"/>
    <property type="project" value="TreeGrafter"/>
</dbReference>
<dbReference type="KEGG" id="apre:CNX65_04255"/>
<evidence type="ECO:0000313" key="6">
    <source>
        <dbReference type="Proteomes" id="UP000218505"/>
    </source>
</evidence>
<dbReference type="Gene3D" id="4.10.520.10">
    <property type="entry name" value="IHF-like DNA-binding proteins"/>
    <property type="match status" value="1"/>
</dbReference>
<proteinExistence type="inferred from homology"/>
<dbReference type="InterPro" id="IPR000119">
    <property type="entry name" value="Hist_DNA-bd"/>
</dbReference>
<dbReference type="PANTHER" id="PTHR33175:SF3">
    <property type="entry name" value="DNA-BINDING PROTEIN HU-BETA"/>
    <property type="match status" value="1"/>
</dbReference>
<dbReference type="GO" id="GO:1990178">
    <property type="term" value="C:HU-DNA complex"/>
    <property type="evidence" value="ECO:0007669"/>
    <property type="project" value="UniProtKB-ARBA"/>
</dbReference>
<evidence type="ECO:0000313" key="5">
    <source>
        <dbReference type="EMBL" id="ATE52593.1"/>
    </source>
</evidence>
<dbReference type="GO" id="GO:1990103">
    <property type="term" value="C:DnaA-HU complex"/>
    <property type="evidence" value="ECO:0007669"/>
    <property type="project" value="UniProtKB-ARBA"/>
</dbReference>
<dbReference type="PRINTS" id="PR01727">
    <property type="entry name" value="DNABINDINGHU"/>
</dbReference>
<dbReference type="Proteomes" id="UP000218505">
    <property type="component" value="Chromosome"/>
</dbReference>
<dbReference type="SMART" id="SM00411">
    <property type="entry name" value="BHL"/>
    <property type="match status" value="1"/>
</dbReference>
<keyword evidence="2" id="KW-0226">DNA condensation</keyword>
<reference evidence="5" key="1">
    <citation type="submission" date="2017-09" db="EMBL/GenBank/DDBJ databases">
        <title>Complete Genome Sequence of ansamitocin-producing Bacterium Actinosynnema pretiosum X47.</title>
        <authorList>
            <person name="Cao G."/>
            <person name="Zong G."/>
            <person name="Zhong C."/>
            <person name="Fu J."/>
        </authorList>
    </citation>
    <scope>NUCLEOTIDE SEQUENCE [LARGE SCALE GENOMIC DNA]</scope>
    <source>
        <strain evidence="5">X47</strain>
    </source>
</reference>
<dbReference type="AlphaFoldDB" id="A0A290Z0V2"/>
<keyword evidence="6" id="KW-1185">Reference proteome</keyword>
<comment type="similarity">
    <text evidence="1 4">Belongs to the bacterial histone-like protein family.</text>
</comment>
<dbReference type="InterPro" id="IPR010992">
    <property type="entry name" value="IHF-like_DNA-bd_dom_sf"/>
</dbReference>
<evidence type="ECO:0000256" key="1">
    <source>
        <dbReference type="ARBA" id="ARBA00010529"/>
    </source>
</evidence>
<dbReference type="FunFam" id="4.10.520.10:FF:000001">
    <property type="entry name" value="DNA-binding protein HU"/>
    <property type="match status" value="1"/>
</dbReference>
<dbReference type="Pfam" id="PF00216">
    <property type="entry name" value="Bac_DNA_binding"/>
    <property type="match status" value="1"/>
</dbReference>
<accession>A0A290Z0V2</accession>
<dbReference type="SUPFAM" id="SSF47729">
    <property type="entry name" value="IHF-like DNA-binding proteins"/>
    <property type="match status" value="1"/>
</dbReference>
<dbReference type="GO" id="GO:0030261">
    <property type="term" value="P:chromosome condensation"/>
    <property type="evidence" value="ECO:0007669"/>
    <property type="project" value="UniProtKB-KW"/>
</dbReference>
<dbReference type="PANTHER" id="PTHR33175">
    <property type="entry name" value="DNA-BINDING PROTEIN HU"/>
    <property type="match status" value="1"/>
</dbReference>
<organism evidence="5 6">
    <name type="scientific">Actinosynnema pretiosum</name>
    <dbReference type="NCBI Taxonomy" id="42197"/>
    <lineage>
        <taxon>Bacteria</taxon>
        <taxon>Bacillati</taxon>
        <taxon>Actinomycetota</taxon>
        <taxon>Actinomycetes</taxon>
        <taxon>Pseudonocardiales</taxon>
        <taxon>Pseudonocardiaceae</taxon>
        <taxon>Actinosynnema</taxon>
    </lineage>
</organism>